<dbReference type="STRING" id="4781.A0A0P1A7G7"/>
<feature type="signal peptide" evidence="3">
    <location>
        <begin position="1"/>
        <end position="22"/>
    </location>
</feature>
<feature type="chain" id="PRO_5006058438" evidence="3">
    <location>
        <begin position="23"/>
        <end position="409"/>
    </location>
</feature>
<dbReference type="PANTHER" id="PTHR31737">
    <property type="entry name" value="PROTEIN TOS1"/>
    <property type="match status" value="1"/>
</dbReference>
<keyword evidence="2" id="KW-0812">Transmembrane</keyword>
<dbReference type="InterPro" id="IPR037176">
    <property type="entry name" value="Osmotin/thaumatin-like_sf"/>
</dbReference>
<dbReference type="SMART" id="SM00205">
    <property type="entry name" value="THN"/>
    <property type="match status" value="1"/>
</dbReference>
<dbReference type="OMA" id="KPMQITP"/>
<evidence type="ECO:0000313" key="4">
    <source>
        <dbReference type="EMBL" id="CEG36366.1"/>
    </source>
</evidence>
<dbReference type="OrthoDB" id="430315at2759"/>
<evidence type="ECO:0000256" key="2">
    <source>
        <dbReference type="SAM" id="Phobius"/>
    </source>
</evidence>
<feature type="compositionally biased region" description="Acidic residues" evidence="1">
    <location>
        <begin position="243"/>
        <end position="255"/>
    </location>
</feature>
<feature type="compositionally biased region" description="Low complexity" evidence="1">
    <location>
        <begin position="216"/>
        <end position="230"/>
    </location>
</feature>
<dbReference type="Gene3D" id="2.60.110.10">
    <property type="entry name" value="Thaumatin"/>
    <property type="match status" value="1"/>
</dbReference>
<dbReference type="SUPFAM" id="SSF49870">
    <property type="entry name" value="Osmotin, thaumatin-like protein"/>
    <property type="match status" value="1"/>
</dbReference>
<dbReference type="InterPro" id="IPR001938">
    <property type="entry name" value="Thaumatin"/>
</dbReference>
<feature type="compositionally biased region" description="Polar residues" evidence="1">
    <location>
        <begin position="294"/>
        <end position="320"/>
    </location>
</feature>
<protein>
    <submittedName>
        <fullName evidence="4">Thaumatin</fullName>
    </submittedName>
</protein>
<accession>A0A0P1A7G7</accession>
<feature type="compositionally biased region" description="Low complexity" evidence="1">
    <location>
        <begin position="256"/>
        <end position="268"/>
    </location>
</feature>
<keyword evidence="5" id="KW-1185">Reference proteome</keyword>
<keyword evidence="3" id="KW-0732">Signal</keyword>
<feature type="transmembrane region" description="Helical" evidence="2">
    <location>
        <begin position="352"/>
        <end position="372"/>
    </location>
</feature>
<evidence type="ECO:0000256" key="3">
    <source>
        <dbReference type="SAM" id="SignalP"/>
    </source>
</evidence>
<dbReference type="GeneID" id="36397510"/>
<organism evidence="4 5">
    <name type="scientific">Plasmopara halstedii</name>
    <name type="common">Downy mildew of sunflower</name>
    <dbReference type="NCBI Taxonomy" id="4781"/>
    <lineage>
        <taxon>Eukaryota</taxon>
        <taxon>Sar</taxon>
        <taxon>Stramenopiles</taxon>
        <taxon>Oomycota</taxon>
        <taxon>Peronosporomycetes</taxon>
        <taxon>Peronosporales</taxon>
        <taxon>Peronosporaceae</taxon>
        <taxon>Plasmopara</taxon>
    </lineage>
</organism>
<dbReference type="PROSITE" id="PS51367">
    <property type="entry name" value="THAUMATIN_2"/>
    <property type="match status" value="1"/>
</dbReference>
<feature type="compositionally biased region" description="Low complexity" evidence="1">
    <location>
        <begin position="275"/>
        <end position="293"/>
    </location>
</feature>
<dbReference type="RefSeq" id="XP_024572735.1">
    <property type="nucleotide sequence ID" value="XM_024720012.1"/>
</dbReference>
<feature type="region of interest" description="Disordered" evidence="1">
    <location>
        <begin position="242"/>
        <end position="328"/>
    </location>
</feature>
<reference evidence="5" key="1">
    <citation type="submission" date="2014-09" db="EMBL/GenBank/DDBJ databases">
        <authorList>
            <person name="Sharma Rahul"/>
            <person name="Thines Marco"/>
        </authorList>
    </citation>
    <scope>NUCLEOTIDE SEQUENCE [LARGE SCALE GENOMIC DNA]</scope>
</reference>
<dbReference type="EMBL" id="CCYD01000193">
    <property type="protein sequence ID" value="CEG36366.1"/>
    <property type="molecule type" value="Genomic_DNA"/>
</dbReference>
<evidence type="ECO:0000256" key="1">
    <source>
        <dbReference type="SAM" id="MobiDB-lite"/>
    </source>
</evidence>
<proteinExistence type="predicted"/>
<dbReference type="AlphaFoldDB" id="A0A0P1A7G7"/>
<feature type="region of interest" description="Disordered" evidence="1">
    <location>
        <begin position="175"/>
        <end position="230"/>
    </location>
</feature>
<name>A0A0P1A7G7_PLAHL</name>
<keyword evidence="2" id="KW-0472">Membrane</keyword>
<sequence>MTISTLSHAFVGLALLKGVAQGFNVYVYNKCKEDFTLAHVTQGAVDSEFVSAGGSTIRNIPDGSPSHVLKWGLDAQATLAEFSAEMNKAWYDISVIPTGPKSGPANCMTWSACKELTGGVGFNKPMQITPHVQDGQRCVELTCLKDTCADAYTFPTDDTKTHTCPLSTDFDVTFCPGGSGGAAPPPSQAPLPPPTSAPTPEPTQAPAAPPPEEQQEQYQQEQQQQEQQEQQAQQQQQQQQEQQEQEQQEQTEQEQTEQVQESESPTEPDNQTPLSSGSTGVSNVTTSTNNTGNFRQTNTSNVNSPTVQHTTPTVHNTAQQIGGKKGLDTSDNDTVQHINTQSESSGPDGTPYIVLAVGGFVGIVAAAAIFAVRKKKAALDEMESKTPVSAMPQGTLAGFCTPRNNVSVL</sequence>
<keyword evidence="2" id="KW-1133">Transmembrane helix</keyword>
<dbReference type="Proteomes" id="UP000054928">
    <property type="component" value="Unassembled WGS sequence"/>
</dbReference>
<evidence type="ECO:0000313" key="5">
    <source>
        <dbReference type="Proteomes" id="UP000054928"/>
    </source>
</evidence>
<dbReference type="PANTHER" id="PTHR31737:SF2">
    <property type="entry name" value="PROTEIN TOS1"/>
    <property type="match status" value="1"/>
</dbReference>
<feature type="compositionally biased region" description="Pro residues" evidence="1">
    <location>
        <begin position="183"/>
        <end position="212"/>
    </location>
</feature>